<comment type="caution">
    <text evidence="2">The sequence shown here is derived from an EMBL/GenBank/DDBJ whole genome shotgun (WGS) entry which is preliminary data.</text>
</comment>
<dbReference type="Pfam" id="PF02992">
    <property type="entry name" value="Transposase_21"/>
    <property type="match status" value="1"/>
</dbReference>
<evidence type="ECO:0000256" key="1">
    <source>
        <dbReference type="SAM" id="MobiDB-lite"/>
    </source>
</evidence>
<organism evidence="2 3">
    <name type="scientific">Mucor plumbeus</name>
    <dbReference type="NCBI Taxonomy" id="97098"/>
    <lineage>
        <taxon>Eukaryota</taxon>
        <taxon>Fungi</taxon>
        <taxon>Fungi incertae sedis</taxon>
        <taxon>Mucoromycota</taxon>
        <taxon>Mucoromycotina</taxon>
        <taxon>Mucoromycetes</taxon>
        <taxon>Mucorales</taxon>
        <taxon>Mucorineae</taxon>
        <taxon>Mucoraceae</taxon>
        <taxon>Mucor</taxon>
    </lineage>
</organism>
<dbReference type="OrthoDB" id="3253623at2759"/>
<protein>
    <recommendedName>
        <fullName evidence="4">Transposase domain-containing protein</fullName>
    </recommendedName>
</protein>
<evidence type="ECO:0008006" key="4">
    <source>
        <dbReference type="Google" id="ProtNLM"/>
    </source>
</evidence>
<gene>
    <name evidence="2" type="ORF">INT46_003990</name>
</gene>
<dbReference type="EMBL" id="JAEPRC010001007">
    <property type="protein sequence ID" value="KAG2190279.1"/>
    <property type="molecule type" value="Genomic_DNA"/>
</dbReference>
<proteinExistence type="predicted"/>
<evidence type="ECO:0000313" key="3">
    <source>
        <dbReference type="Proteomes" id="UP000650833"/>
    </source>
</evidence>
<evidence type="ECO:0000313" key="2">
    <source>
        <dbReference type="EMBL" id="KAG2190279.1"/>
    </source>
</evidence>
<keyword evidence="3" id="KW-1185">Reference proteome</keyword>
<feature type="compositionally biased region" description="Polar residues" evidence="1">
    <location>
        <begin position="25"/>
        <end position="45"/>
    </location>
</feature>
<dbReference type="AlphaFoldDB" id="A0A8H7QE08"/>
<accession>A0A8H7QE08</accession>
<dbReference type="InterPro" id="IPR004242">
    <property type="entry name" value="Transposase_21"/>
</dbReference>
<sequence length="625" mass="72571">MAHELESLTDEINSNATRRKRSNEDLLSSAQQGKRSKENLPSSSQLEEHLNVNLLPSADQQRIVIDETVNDEEDFDFDLERNYDDFKNTQSEEAEQEDEEEESNVYLESESMYNLIKSRTESALQPLNVVIQKLSLCLTNQKDKSLRFHQLLEDNGVNKSATEKIINFLNNEMYIGRHEYKGKKSNKHPSEESLFTDFYDGTTFQKIRSPNYNHEMHTIDLALYCDGFCPFERSKTKMTLIMFSILNLPPQERYKQENLISIAVPIGIHKPSDIFLFLSPVLEEISIMEKHGLCITRSDNSTKLFYKMRLCFTVGDIPAILELCKHSGHSSYKGCRICRIIGKKNQTKSGIYFPNVDEFGRCIMYPILSQSDYEDGNNDAGIKCRSPLTLLDSFHGFTFYGFEEMHIWGANTGKHLWLMIDDNSQKFGINNPLFLRTKYKLLLGQYMELAKTRNPVDATSEELSIGQIEQEAQFNGPFRLHEMISQYLVSITTEQTTVLVLPEFILKKSNQALALKRGHKNPLVILWIANNNNSENNERCNSFMTRNHKRYQLCKVQIMFNLTDINLALVKVISQIYKDDTLTQSYYYEEENVNFEWKIVNLEQVYQYAVAVESMLFKSRIYINW</sequence>
<feature type="region of interest" description="Disordered" evidence="1">
    <location>
        <begin position="1"/>
        <end position="47"/>
    </location>
</feature>
<reference evidence="2" key="1">
    <citation type="submission" date="2020-12" db="EMBL/GenBank/DDBJ databases">
        <title>Metabolic potential, ecology and presence of endohyphal bacteria is reflected in genomic diversity of Mucoromycotina.</title>
        <authorList>
            <person name="Muszewska A."/>
            <person name="Okrasinska A."/>
            <person name="Steczkiewicz K."/>
            <person name="Drgas O."/>
            <person name="Orlowska M."/>
            <person name="Perlinska-Lenart U."/>
            <person name="Aleksandrzak-Piekarczyk T."/>
            <person name="Szatraj K."/>
            <person name="Zielenkiewicz U."/>
            <person name="Pilsyk S."/>
            <person name="Malc E."/>
            <person name="Mieczkowski P."/>
            <person name="Kruszewska J.S."/>
            <person name="Biernat P."/>
            <person name="Pawlowska J."/>
        </authorList>
    </citation>
    <scope>NUCLEOTIDE SEQUENCE</scope>
    <source>
        <strain evidence="2">CBS 226.32</strain>
    </source>
</reference>
<dbReference type="Proteomes" id="UP000650833">
    <property type="component" value="Unassembled WGS sequence"/>
</dbReference>
<name>A0A8H7QE08_9FUNG</name>